<dbReference type="OrthoDB" id="785381at2759"/>
<keyword evidence="3" id="KW-1185">Reference proteome</keyword>
<gene>
    <name evidence="2" type="ORF">Taro_035075</name>
</gene>
<dbReference type="EMBL" id="NMUH01002834">
    <property type="protein sequence ID" value="MQM02309.1"/>
    <property type="molecule type" value="Genomic_DNA"/>
</dbReference>
<proteinExistence type="predicted"/>
<name>A0A843VZG9_COLES</name>
<protein>
    <submittedName>
        <fullName evidence="2">Uncharacterized protein</fullName>
    </submittedName>
</protein>
<dbReference type="Proteomes" id="UP000652761">
    <property type="component" value="Unassembled WGS sequence"/>
</dbReference>
<dbReference type="PANTHER" id="PTHR34539:SF19">
    <property type="entry name" value="T6J4.11 PROTEIN"/>
    <property type="match status" value="1"/>
</dbReference>
<comment type="caution">
    <text evidence="2">The sequence shown here is derived from an EMBL/GenBank/DDBJ whole genome shotgun (WGS) entry which is preliminary data.</text>
</comment>
<dbReference type="AlphaFoldDB" id="A0A843VZG9"/>
<accession>A0A843VZG9</accession>
<evidence type="ECO:0000313" key="3">
    <source>
        <dbReference type="Proteomes" id="UP000652761"/>
    </source>
</evidence>
<evidence type="ECO:0000313" key="2">
    <source>
        <dbReference type="EMBL" id="MQM02309.1"/>
    </source>
</evidence>
<dbReference type="PANTHER" id="PTHR34539">
    <property type="entry name" value="T6J4.11 PROTEIN"/>
    <property type="match status" value="1"/>
</dbReference>
<feature type="compositionally biased region" description="Acidic residues" evidence="1">
    <location>
        <begin position="59"/>
        <end position="68"/>
    </location>
</feature>
<reference evidence="2" key="1">
    <citation type="submission" date="2017-07" db="EMBL/GenBank/DDBJ databases">
        <title>Taro Niue Genome Assembly and Annotation.</title>
        <authorList>
            <person name="Atibalentja N."/>
            <person name="Keating K."/>
            <person name="Fields C.J."/>
        </authorList>
    </citation>
    <scope>NUCLEOTIDE SEQUENCE</scope>
    <source>
        <strain evidence="2">Niue_2</strain>
        <tissue evidence="2">Leaf</tissue>
    </source>
</reference>
<feature type="region of interest" description="Disordered" evidence="1">
    <location>
        <begin position="1"/>
        <end position="77"/>
    </location>
</feature>
<sequence length="188" mass="19720">MRSLQEEIAPFSSPQADRQLPDDGGVSTSAGDPRESDLGYLLEASDDELGLPPTVPSSDEGEGAEGETGEVGTQGPEGLGQIWALEEIRSCYDALEFAEFGQVVGGGDDGLVFDGGMFDYADAASLVEQEEAKKGLGDCAVTSAWAADVEQWRETASKPLPQSGGPTAYGNRGDAYLLAISVGVFYWT</sequence>
<organism evidence="2 3">
    <name type="scientific">Colocasia esculenta</name>
    <name type="common">Wild taro</name>
    <name type="synonym">Arum esculentum</name>
    <dbReference type="NCBI Taxonomy" id="4460"/>
    <lineage>
        <taxon>Eukaryota</taxon>
        <taxon>Viridiplantae</taxon>
        <taxon>Streptophyta</taxon>
        <taxon>Embryophyta</taxon>
        <taxon>Tracheophyta</taxon>
        <taxon>Spermatophyta</taxon>
        <taxon>Magnoliopsida</taxon>
        <taxon>Liliopsida</taxon>
        <taxon>Araceae</taxon>
        <taxon>Aroideae</taxon>
        <taxon>Colocasieae</taxon>
        <taxon>Colocasia</taxon>
    </lineage>
</organism>
<evidence type="ECO:0000256" key="1">
    <source>
        <dbReference type="SAM" id="MobiDB-lite"/>
    </source>
</evidence>